<evidence type="ECO:0000313" key="2">
    <source>
        <dbReference type="Proteomes" id="UP001597319"/>
    </source>
</evidence>
<name>A0ABW5LCQ5_9FLAO</name>
<reference evidence="2" key="1">
    <citation type="journal article" date="2019" name="Int. J. Syst. Evol. Microbiol.">
        <title>The Global Catalogue of Microorganisms (GCM) 10K type strain sequencing project: providing services to taxonomists for standard genome sequencing and annotation.</title>
        <authorList>
            <consortium name="The Broad Institute Genomics Platform"/>
            <consortium name="The Broad Institute Genome Sequencing Center for Infectious Disease"/>
            <person name="Wu L."/>
            <person name="Ma J."/>
        </authorList>
    </citation>
    <scope>NUCLEOTIDE SEQUENCE [LARGE SCALE GENOMIC DNA]</scope>
    <source>
        <strain evidence="2">KCTC 52274</strain>
    </source>
</reference>
<protein>
    <submittedName>
        <fullName evidence="1">Uncharacterized protein</fullName>
    </submittedName>
</protein>
<comment type="caution">
    <text evidence="1">The sequence shown here is derived from an EMBL/GenBank/DDBJ whole genome shotgun (WGS) entry which is preliminary data.</text>
</comment>
<evidence type="ECO:0000313" key="1">
    <source>
        <dbReference type="EMBL" id="MFD2561926.1"/>
    </source>
</evidence>
<sequence length="139" mass="14984">MNPNNENTVSLKKAKDWTEAWREQCPNNCKAFLVPAVDLIEVLNEMGILGDKAAKKAQKKASKNKLDVRAYMAIGSEDGGPVEERLLIVGTQEVDGVYRDIINGEIDGKSAGIGDGPNSGIYDLTNPCPPVCDPNSPLN</sequence>
<dbReference type="RefSeq" id="WP_378290073.1">
    <property type="nucleotide sequence ID" value="NZ_JBHULE010000008.1"/>
</dbReference>
<gene>
    <name evidence="1" type="ORF">ACFSR1_04530</name>
</gene>
<dbReference type="EMBL" id="JBHULE010000008">
    <property type="protein sequence ID" value="MFD2561926.1"/>
    <property type="molecule type" value="Genomic_DNA"/>
</dbReference>
<accession>A0ABW5LCQ5</accession>
<proteinExistence type="predicted"/>
<keyword evidence="2" id="KW-1185">Reference proteome</keyword>
<dbReference type="Proteomes" id="UP001597319">
    <property type="component" value="Unassembled WGS sequence"/>
</dbReference>
<organism evidence="1 2">
    <name type="scientific">Aquimarina rubra</name>
    <dbReference type="NCBI Taxonomy" id="1920033"/>
    <lineage>
        <taxon>Bacteria</taxon>
        <taxon>Pseudomonadati</taxon>
        <taxon>Bacteroidota</taxon>
        <taxon>Flavobacteriia</taxon>
        <taxon>Flavobacteriales</taxon>
        <taxon>Flavobacteriaceae</taxon>
        <taxon>Aquimarina</taxon>
    </lineage>
</organism>